<dbReference type="InterPro" id="IPR050490">
    <property type="entry name" value="Bact_solute-bd_prot1"/>
</dbReference>
<dbReference type="PANTHER" id="PTHR43649:SF33">
    <property type="entry name" value="POLYGALACTURONAN_RHAMNOGALACTURONAN-BINDING PROTEIN YTCQ"/>
    <property type="match status" value="1"/>
</dbReference>
<evidence type="ECO:0000256" key="1">
    <source>
        <dbReference type="ARBA" id="ARBA00022475"/>
    </source>
</evidence>
<evidence type="ECO:0000313" key="8">
    <source>
        <dbReference type="Proteomes" id="UP000093309"/>
    </source>
</evidence>
<organism evidence="7 8">
    <name type="scientific">Paenibacillus pectinilyticus</name>
    <dbReference type="NCBI Taxonomy" id="512399"/>
    <lineage>
        <taxon>Bacteria</taxon>
        <taxon>Bacillati</taxon>
        <taxon>Bacillota</taxon>
        <taxon>Bacilli</taxon>
        <taxon>Bacillales</taxon>
        <taxon>Paenibacillaceae</taxon>
        <taxon>Paenibacillus</taxon>
    </lineage>
</organism>
<sequence>MFKKRSTVLTLSVIVATTSVIAGCGKETETTASAAPSAASTAAASSATPTAKASNIKGEVTFMTYRDDLLNSWYPAVLKEFEAKYPGVKVITSTSKNFRDDVKVKMVANEMPDVVTLPLYEYADSLKKEYLLSLDDQFPNLVSDWEGLGSSKADDQKIYGLPYGLATYGVIYNKKIFSDLKLTPPKTLDELLATAKKIKSAGFIGLVADMKPIWTFETYAKPIPRFFNDSFKAYQHSMTETDAPFTADSPYGKTFQLVQKIAQAGVFEADPVSYDWEPMKADYAAGKIGMYYGYSQQLAQFYTPDSPVQPKDMGFIPMPYDNTGGPYKVAYEPDWSLSISKKAKNPEAAKALYTFLMDEKYKAYAEQTGVLSARKSVTITNAALDEFNSYKPVKVFNEGDDSQWKTISDKAQINYNQELISVALGKDINAKLDELNGKWKKARAAVK</sequence>
<name>A0A1C0ZUP9_9BACL</name>
<comment type="caution">
    <text evidence="7">The sequence shown here is derived from an EMBL/GenBank/DDBJ whole genome shotgun (WGS) entry which is preliminary data.</text>
</comment>
<dbReference type="Gene3D" id="3.40.190.10">
    <property type="entry name" value="Periplasmic binding protein-like II"/>
    <property type="match status" value="2"/>
</dbReference>
<dbReference type="STRING" id="512399.A8709_28570"/>
<keyword evidence="1" id="KW-1003">Cell membrane</keyword>
<accession>A0A1C0ZUP9</accession>
<dbReference type="PROSITE" id="PS51257">
    <property type="entry name" value="PROKAR_LIPOPROTEIN"/>
    <property type="match status" value="1"/>
</dbReference>
<dbReference type="Pfam" id="PF01547">
    <property type="entry name" value="SBP_bac_1"/>
    <property type="match status" value="1"/>
</dbReference>
<keyword evidence="3" id="KW-0472">Membrane</keyword>
<dbReference type="SUPFAM" id="SSF53850">
    <property type="entry name" value="Periplasmic binding protein-like II"/>
    <property type="match status" value="1"/>
</dbReference>
<evidence type="ECO:0000256" key="6">
    <source>
        <dbReference type="SAM" id="SignalP"/>
    </source>
</evidence>
<dbReference type="AlphaFoldDB" id="A0A1C0ZUP9"/>
<feature type="chain" id="PRO_5039090825" description="ABC transporter substrate-binding protein" evidence="6">
    <location>
        <begin position="23"/>
        <end position="447"/>
    </location>
</feature>
<dbReference type="InterPro" id="IPR006059">
    <property type="entry name" value="SBP"/>
</dbReference>
<reference evidence="8" key="1">
    <citation type="submission" date="2016-05" db="EMBL/GenBank/DDBJ databases">
        <title>Paenibacillus oryzae. sp. nov., isolated from the rice root.</title>
        <authorList>
            <person name="Zhang J."/>
            <person name="Zhang X."/>
        </authorList>
    </citation>
    <scope>NUCLEOTIDE SEQUENCE [LARGE SCALE GENOMIC DNA]</scope>
    <source>
        <strain evidence="8">KCTC13222</strain>
    </source>
</reference>
<evidence type="ECO:0000256" key="3">
    <source>
        <dbReference type="ARBA" id="ARBA00023136"/>
    </source>
</evidence>
<dbReference type="Proteomes" id="UP000093309">
    <property type="component" value="Unassembled WGS sequence"/>
</dbReference>
<protein>
    <recommendedName>
        <fullName evidence="9">ABC transporter substrate-binding protein</fullName>
    </recommendedName>
</protein>
<keyword evidence="5" id="KW-0449">Lipoprotein</keyword>
<proteinExistence type="predicted"/>
<keyword evidence="4" id="KW-0564">Palmitate</keyword>
<keyword evidence="8" id="KW-1185">Reference proteome</keyword>
<gene>
    <name evidence="7" type="ORF">A8709_28570</name>
</gene>
<evidence type="ECO:0008006" key="9">
    <source>
        <dbReference type="Google" id="ProtNLM"/>
    </source>
</evidence>
<dbReference type="EMBL" id="LYPC01000027">
    <property type="protein sequence ID" value="OCT11824.1"/>
    <property type="molecule type" value="Genomic_DNA"/>
</dbReference>
<evidence type="ECO:0000313" key="7">
    <source>
        <dbReference type="EMBL" id="OCT11824.1"/>
    </source>
</evidence>
<feature type="signal peptide" evidence="6">
    <location>
        <begin position="1"/>
        <end position="22"/>
    </location>
</feature>
<keyword evidence="2 6" id="KW-0732">Signal</keyword>
<evidence type="ECO:0000256" key="2">
    <source>
        <dbReference type="ARBA" id="ARBA00022729"/>
    </source>
</evidence>
<dbReference type="PANTHER" id="PTHR43649">
    <property type="entry name" value="ARABINOSE-BINDING PROTEIN-RELATED"/>
    <property type="match status" value="1"/>
</dbReference>
<evidence type="ECO:0000256" key="4">
    <source>
        <dbReference type="ARBA" id="ARBA00023139"/>
    </source>
</evidence>
<evidence type="ECO:0000256" key="5">
    <source>
        <dbReference type="ARBA" id="ARBA00023288"/>
    </source>
</evidence>
<dbReference type="RefSeq" id="WP_065855547.1">
    <property type="nucleotide sequence ID" value="NZ_LYPC01000027.1"/>
</dbReference>